<dbReference type="EMBL" id="BGZL01000001">
    <property type="protein sequence ID" value="GBP99045.1"/>
    <property type="molecule type" value="Genomic_DNA"/>
</dbReference>
<dbReference type="InterPro" id="IPR033458">
    <property type="entry name" value="DUF5134"/>
</dbReference>
<accession>A0A388SRI8</accession>
<keyword evidence="1" id="KW-0812">Transmembrane</keyword>
<feature type="transmembrane region" description="Helical" evidence="1">
    <location>
        <begin position="94"/>
        <end position="114"/>
    </location>
</feature>
<feature type="transmembrane region" description="Helical" evidence="1">
    <location>
        <begin position="63"/>
        <end position="82"/>
    </location>
</feature>
<evidence type="ECO:0000256" key="1">
    <source>
        <dbReference type="SAM" id="Phobius"/>
    </source>
</evidence>
<evidence type="ECO:0000313" key="3">
    <source>
        <dbReference type="Proteomes" id="UP000265354"/>
    </source>
</evidence>
<dbReference type="Pfam" id="PF17197">
    <property type="entry name" value="DUF5134"/>
    <property type="match status" value="1"/>
</dbReference>
<dbReference type="RefSeq" id="WP_116426693.1">
    <property type="nucleotide sequence ID" value="NZ_BGZL01000001.1"/>
</dbReference>
<evidence type="ECO:0000313" key="2">
    <source>
        <dbReference type="EMBL" id="GBP99045.1"/>
    </source>
</evidence>
<dbReference type="Proteomes" id="UP000265354">
    <property type="component" value="Unassembled WGS sequence"/>
</dbReference>
<proteinExistence type="predicted"/>
<sequence>MIAGNGLRWILTAVFAVPVMYGTWRACAPGTEAGDRVDQAFHVVAGSLMIAMVWPWGTVLPTGPQLIALVAGAAWFLGSAPLRAATGARVAASYAALPHAVMTAAMAWMVAVMGTASPGHGGGTHAHAGAHVPDVSGATLMRLTGAWPRPAAVGLAVLLVAIGLRWLALAFDRTPIVPRGARTAVGGAEGAPAHACHAAMAPGMAEMFVLLV</sequence>
<keyword evidence="1" id="KW-1133">Transmembrane helix</keyword>
<keyword evidence="1" id="KW-0472">Membrane</keyword>
<organism evidence="2 3">
    <name type="scientific">Streptomyces spongiicola</name>
    <dbReference type="NCBI Taxonomy" id="1690221"/>
    <lineage>
        <taxon>Bacteria</taxon>
        <taxon>Bacillati</taxon>
        <taxon>Actinomycetota</taxon>
        <taxon>Actinomycetes</taxon>
        <taxon>Kitasatosporales</taxon>
        <taxon>Streptomycetaceae</taxon>
        <taxon>Streptomyces</taxon>
    </lineage>
</organism>
<name>A0A388SRI8_9ACTN</name>
<reference evidence="2 3" key="1">
    <citation type="submission" date="2018-07" db="EMBL/GenBank/DDBJ databases">
        <title>Whole Genome Shotgun Sequence of Streptomyces spongiicola strain 531S.</title>
        <authorList>
            <person name="Dohra H."/>
            <person name="Kodani S."/>
        </authorList>
    </citation>
    <scope>NUCLEOTIDE SEQUENCE [LARGE SCALE GENOMIC DNA]</scope>
    <source>
        <strain evidence="2 3">531S</strain>
    </source>
</reference>
<gene>
    <name evidence="2" type="ORF">SSP531S_04400</name>
</gene>
<comment type="caution">
    <text evidence="2">The sequence shown here is derived from an EMBL/GenBank/DDBJ whole genome shotgun (WGS) entry which is preliminary data.</text>
</comment>
<feature type="transmembrane region" description="Helical" evidence="1">
    <location>
        <begin position="6"/>
        <end position="28"/>
    </location>
</feature>
<protein>
    <submittedName>
        <fullName evidence="2">DUF5134 domain-containing protein</fullName>
    </submittedName>
</protein>
<dbReference type="AlphaFoldDB" id="A0A388SRI8"/>
<feature type="transmembrane region" description="Helical" evidence="1">
    <location>
        <begin position="151"/>
        <end position="171"/>
    </location>
</feature>